<name>A0A6J4RWR4_9ACTN</name>
<proteinExistence type="predicted"/>
<evidence type="ECO:0000313" key="2">
    <source>
        <dbReference type="EMBL" id="CAA9477245.1"/>
    </source>
</evidence>
<dbReference type="EC" id="2.3.1.51" evidence="2"/>
<keyword evidence="2" id="KW-0012">Acyltransferase</keyword>
<organism evidence="2">
    <name type="scientific">uncultured Solirubrobacteraceae bacterium</name>
    <dbReference type="NCBI Taxonomy" id="1162706"/>
    <lineage>
        <taxon>Bacteria</taxon>
        <taxon>Bacillati</taxon>
        <taxon>Actinomycetota</taxon>
        <taxon>Thermoleophilia</taxon>
        <taxon>Solirubrobacterales</taxon>
        <taxon>Solirubrobacteraceae</taxon>
        <taxon>environmental samples</taxon>
    </lineage>
</organism>
<feature type="compositionally biased region" description="Low complexity" evidence="1">
    <location>
        <begin position="118"/>
        <end position="127"/>
    </location>
</feature>
<dbReference type="AlphaFoldDB" id="A0A6J4RWR4"/>
<keyword evidence="2" id="KW-0808">Transferase</keyword>
<gene>
    <name evidence="2" type="ORF">AVDCRST_MAG30-550</name>
</gene>
<feature type="non-terminal residue" evidence="2">
    <location>
        <position position="205"/>
    </location>
</feature>
<accession>A0A6J4RWR4</accession>
<dbReference type="EMBL" id="CADCVS010000091">
    <property type="protein sequence ID" value="CAA9477245.1"/>
    <property type="molecule type" value="Genomic_DNA"/>
</dbReference>
<dbReference type="GO" id="GO:0003841">
    <property type="term" value="F:1-acylglycerol-3-phosphate O-acyltransferase activity"/>
    <property type="evidence" value="ECO:0007669"/>
    <property type="project" value="UniProtKB-EC"/>
</dbReference>
<feature type="compositionally biased region" description="Basic and acidic residues" evidence="1">
    <location>
        <begin position="184"/>
        <end position="196"/>
    </location>
</feature>
<feature type="compositionally biased region" description="Basic and acidic residues" evidence="1">
    <location>
        <begin position="135"/>
        <end position="151"/>
    </location>
</feature>
<feature type="compositionally biased region" description="Low complexity" evidence="1">
    <location>
        <begin position="11"/>
        <end position="30"/>
    </location>
</feature>
<feature type="region of interest" description="Disordered" evidence="1">
    <location>
        <begin position="1"/>
        <end position="205"/>
    </location>
</feature>
<feature type="non-terminal residue" evidence="2">
    <location>
        <position position="1"/>
    </location>
</feature>
<protein>
    <submittedName>
        <fullName evidence="2">1-acyl-sn-glycerol-3-phosphate acyltransferase</fullName>
        <ecNumber evidence="2">2.3.1.51</ecNumber>
    </submittedName>
</protein>
<sequence length="205" mass="22405">VPRRHGRLLADRAPLGPPRALRARAPPRDGAGARRHEPRLLLGSHLHRRRGARQAPDQGARQGGAVEDQGPEPHPRRDGPDPDRPRQAGHGRDGARDRGAPRRGVHRHLPRGDPQPRPRAAGAQRARAPGRRGAGRRDRLLLDDGDDRRPALPEAPADPDPLLPARGGRPPRGRGRHRAGRAPARGDPRRGADRRRGPPAQARRL</sequence>
<evidence type="ECO:0000256" key="1">
    <source>
        <dbReference type="SAM" id="MobiDB-lite"/>
    </source>
</evidence>
<reference evidence="2" key="1">
    <citation type="submission" date="2020-02" db="EMBL/GenBank/DDBJ databases">
        <authorList>
            <person name="Meier V. D."/>
        </authorList>
    </citation>
    <scope>NUCLEOTIDE SEQUENCE</scope>
    <source>
        <strain evidence="2">AVDCRST_MAG30</strain>
    </source>
</reference>
<feature type="compositionally biased region" description="Basic and acidic residues" evidence="1">
    <location>
        <begin position="71"/>
        <end position="100"/>
    </location>
</feature>
<feature type="compositionally biased region" description="Basic residues" evidence="1">
    <location>
        <begin position="169"/>
        <end position="180"/>
    </location>
</feature>